<feature type="transmembrane region" description="Helical" evidence="7">
    <location>
        <begin position="99"/>
        <end position="118"/>
    </location>
</feature>
<dbReference type="PANTHER" id="PTHR23511">
    <property type="entry name" value="SYNAPTIC VESICLE GLYCOPROTEIN 2"/>
    <property type="match status" value="1"/>
</dbReference>
<evidence type="ECO:0000259" key="8">
    <source>
        <dbReference type="PROSITE" id="PS50850"/>
    </source>
</evidence>
<dbReference type="EMBL" id="JARJJS010000002">
    <property type="protein sequence ID" value="MDF4024936.1"/>
    <property type="molecule type" value="Genomic_DNA"/>
</dbReference>
<keyword evidence="4 7" id="KW-0812">Transmembrane</keyword>
<evidence type="ECO:0000256" key="2">
    <source>
        <dbReference type="ARBA" id="ARBA00010992"/>
    </source>
</evidence>
<reference evidence="9 10" key="1">
    <citation type="journal article" date="2024" name="Curr. Microbiol.">
        <title>Luteibacter sahnii sp. nov., A Novel Yellow-Colored Xanthomonadin Pigment Producing Probiotic Bacterium from Healthy Rice Seed Microbiome.</title>
        <authorList>
            <person name="Jaiswal G."/>
            <person name="Rana R."/>
            <person name="Nayak P.K."/>
            <person name="Chouhan R."/>
            <person name="Gandhi S.G."/>
            <person name="Patel H.K."/>
            <person name="Patil P.B."/>
        </authorList>
    </citation>
    <scope>NUCLEOTIDE SEQUENCE [LARGE SCALE GENOMIC DNA]</scope>
    <source>
        <strain evidence="9 10">PPL201</strain>
    </source>
</reference>
<keyword evidence="5 7" id="KW-1133">Transmembrane helix</keyword>
<keyword evidence="10" id="KW-1185">Reference proteome</keyword>
<dbReference type="Pfam" id="PF00083">
    <property type="entry name" value="Sugar_tr"/>
    <property type="match status" value="1"/>
</dbReference>
<evidence type="ECO:0000256" key="6">
    <source>
        <dbReference type="ARBA" id="ARBA00023136"/>
    </source>
</evidence>
<gene>
    <name evidence="9" type="ORF">P3W24_08180</name>
</gene>
<dbReference type="InterPro" id="IPR005828">
    <property type="entry name" value="MFS_sugar_transport-like"/>
</dbReference>
<feature type="transmembrane region" description="Helical" evidence="7">
    <location>
        <begin position="311"/>
        <end position="329"/>
    </location>
</feature>
<proteinExistence type="inferred from homology"/>
<sequence length="477" mass="51070">MNPTATHDAPLETDVPARLDRLRWGRFHTLVAVGLGITWLLDGLEVTITGSIAGALKSSPVLHLTDAQVGLAGSLYLVGAVVGALFFGWLTDRLGRKKLFTLTLGLYLAATAATAFAPGLVTFVIFRMLTGAGIGGEYAAINSAIQELIPARYRGHTDLVINGSFWLGAALGALGAVLLLDMGWVSAELGWRLTFGLGALLGLGILVLRRWIPESPRWLMLHGRIDEAEAVVADIERRLGAAPPTVPLPRLRLRPHALTLADVARTLFRDYPRRTVLGLVLMATQAFFYNAIFFTYALVLGRFYGVADADVGLYLLPFAAGNFLGPLLLGRWFDTWGRRPMIVTTYLLSGGLLFATAWLFVQGWLDARTQTVAWSVVFFFASAAASSAYLTVSESFPLELRALAIALFYAFGTALGGVVGPWLFGSLIGTGERSSIGWGYALGAALMIIGALAAACLGIAAERRSLEDVAAPLGSRT</sequence>
<dbReference type="InterPro" id="IPR036259">
    <property type="entry name" value="MFS_trans_sf"/>
</dbReference>
<accession>A0ABT6BA27</accession>
<dbReference type="InterPro" id="IPR020846">
    <property type="entry name" value="MFS_dom"/>
</dbReference>
<feature type="transmembrane region" description="Helical" evidence="7">
    <location>
        <begin position="436"/>
        <end position="460"/>
    </location>
</feature>
<feature type="transmembrane region" description="Helical" evidence="7">
    <location>
        <begin position="124"/>
        <end position="145"/>
    </location>
</feature>
<dbReference type="Proteomes" id="UP001528850">
    <property type="component" value="Unassembled WGS sequence"/>
</dbReference>
<protein>
    <submittedName>
        <fullName evidence="9">MFS transporter</fullName>
    </submittedName>
</protein>
<dbReference type="Gene3D" id="1.20.1250.20">
    <property type="entry name" value="MFS general substrate transporter like domains"/>
    <property type="match status" value="1"/>
</dbReference>
<dbReference type="CDD" id="cd17316">
    <property type="entry name" value="MFS_SV2_like"/>
    <property type="match status" value="1"/>
</dbReference>
<evidence type="ECO:0000256" key="5">
    <source>
        <dbReference type="ARBA" id="ARBA00022989"/>
    </source>
</evidence>
<feature type="transmembrane region" description="Helical" evidence="7">
    <location>
        <begin position="165"/>
        <end position="187"/>
    </location>
</feature>
<dbReference type="SUPFAM" id="SSF103473">
    <property type="entry name" value="MFS general substrate transporter"/>
    <property type="match status" value="1"/>
</dbReference>
<evidence type="ECO:0000313" key="9">
    <source>
        <dbReference type="EMBL" id="MDF4024936.1"/>
    </source>
</evidence>
<evidence type="ECO:0000313" key="10">
    <source>
        <dbReference type="Proteomes" id="UP001528850"/>
    </source>
</evidence>
<name>A0ABT6BA27_9GAMM</name>
<feature type="transmembrane region" description="Helical" evidence="7">
    <location>
        <begin position="275"/>
        <end position="299"/>
    </location>
</feature>
<feature type="domain" description="Major facilitator superfamily (MFS) profile" evidence="8">
    <location>
        <begin position="31"/>
        <end position="462"/>
    </location>
</feature>
<evidence type="ECO:0000256" key="3">
    <source>
        <dbReference type="ARBA" id="ARBA00022448"/>
    </source>
</evidence>
<feature type="transmembrane region" description="Helical" evidence="7">
    <location>
        <begin position="193"/>
        <end position="212"/>
    </location>
</feature>
<keyword evidence="6 7" id="KW-0472">Membrane</keyword>
<evidence type="ECO:0000256" key="4">
    <source>
        <dbReference type="ARBA" id="ARBA00022692"/>
    </source>
</evidence>
<comment type="subcellular location">
    <subcellularLocation>
        <location evidence="1">Membrane</location>
        <topology evidence="1">Multi-pass membrane protein</topology>
    </subcellularLocation>
</comment>
<comment type="similarity">
    <text evidence="2">Belongs to the major facilitator superfamily. Sugar transporter (TC 2.A.1.1) family.</text>
</comment>
<comment type="caution">
    <text evidence="9">The sequence shown here is derived from an EMBL/GenBank/DDBJ whole genome shotgun (WGS) entry which is preliminary data.</text>
</comment>
<feature type="transmembrane region" description="Helical" evidence="7">
    <location>
        <begin position="402"/>
        <end position="424"/>
    </location>
</feature>
<feature type="transmembrane region" description="Helical" evidence="7">
    <location>
        <begin position="67"/>
        <end position="87"/>
    </location>
</feature>
<feature type="transmembrane region" description="Helical" evidence="7">
    <location>
        <begin position="30"/>
        <end position="55"/>
    </location>
</feature>
<feature type="transmembrane region" description="Helical" evidence="7">
    <location>
        <begin position="341"/>
        <end position="360"/>
    </location>
</feature>
<keyword evidence="3" id="KW-0813">Transport</keyword>
<evidence type="ECO:0000256" key="7">
    <source>
        <dbReference type="SAM" id="Phobius"/>
    </source>
</evidence>
<dbReference type="PROSITE" id="PS50850">
    <property type="entry name" value="MFS"/>
    <property type="match status" value="1"/>
</dbReference>
<organism evidence="9 10">
    <name type="scientific">Luteibacter sahnii</name>
    <dbReference type="NCBI Taxonomy" id="3021977"/>
    <lineage>
        <taxon>Bacteria</taxon>
        <taxon>Pseudomonadati</taxon>
        <taxon>Pseudomonadota</taxon>
        <taxon>Gammaproteobacteria</taxon>
        <taxon>Lysobacterales</taxon>
        <taxon>Rhodanobacteraceae</taxon>
        <taxon>Luteibacter</taxon>
    </lineage>
</organism>
<evidence type="ECO:0000256" key="1">
    <source>
        <dbReference type="ARBA" id="ARBA00004141"/>
    </source>
</evidence>
<feature type="transmembrane region" description="Helical" evidence="7">
    <location>
        <begin position="372"/>
        <end position="390"/>
    </location>
</feature>
<dbReference type="PANTHER" id="PTHR23511:SF34">
    <property type="entry name" value="SYNAPTIC VESICLE GLYCOPROTEIN 2"/>
    <property type="match status" value="1"/>
</dbReference>